<dbReference type="InterPro" id="IPR016009">
    <property type="entry name" value="tRNA_MeTrfase_TRMD/TRM10"/>
</dbReference>
<dbReference type="Gene3D" id="3.40.1280.10">
    <property type="match status" value="1"/>
</dbReference>
<comment type="function">
    <text evidence="1 15 17">Specifically methylates guanosine-37 in various tRNAs.</text>
</comment>
<dbReference type="InterPro" id="IPR002649">
    <property type="entry name" value="tRNA_m1G_MeTrfase_TrmD"/>
</dbReference>
<dbReference type="HAMAP" id="MF_00605">
    <property type="entry name" value="TrmD"/>
    <property type="match status" value="1"/>
</dbReference>
<evidence type="ECO:0000256" key="9">
    <source>
        <dbReference type="ARBA" id="ARBA00022679"/>
    </source>
</evidence>
<evidence type="ECO:0000313" key="20">
    <source>
        <dbReference type="Proteomes" id="UP000001918"/>
    </source>
</evidence>
<evidence type="ECO:0000256" key="1">
    <source>
        <dbReference type="ARBA" id="ARBA00002634"/>
    </source>
</evidence>
<keyword evidence="11 15" id="KW-0819">tRNA processing</keyword>
<evidence type="ECO:0000313" key="19">
    <source>
        <dbReference type="EMBL" id="ACY98958.1"/>
    </source>
</evidence>
<dbReference type="EC" id="2.1.1.228" evidence="5 15"/>
<keyword evidence="20" id="KW-1185">Reference proteome</keyword>
<evidence type="ECO:0000256" key="8">
    <source>
        <dbReference type="ARBA" id="ARBA00022603"/>
    </source>
</evidence>
<evidence type="ECO:0000256" key="3">
    <source>
        <dbReference type="ARBA" id="ARBA00007630"/>
    </source>
</evidence>
<dbReference type="InterPro" id="IPR023148">
    <property type="entry name" value="tRNA_m1G_MeTrfase_C_sf"/>
</dbReference>
<dbReference type="KEGG" id="tcu:Tcur_3420"/>
<dbReference type="eggNOG" id="COG0336">
    <property type="taxonomic scope" value="Bacteria"/>
</dbReference>
<evidence type="ECO:0000256" key="2">
    <source>
        <dbReference type="ARBA" id="ARBA00004496"/>
    </source>
</evidence>
<organism evidence="19 20">
    <name type="scientific">Thermomonospora curvata (strain ATCC 19995 / DSM 43183 / JCM 3096 / KCTC 9072 / NBRC 15933 / NCIMB 10081 / Henssen B9)</name>
    <dbReference type="NCBI Taxonomy" id="471852"/>
    <lineage>
        <taxon>Bacteria</taxon>
        <taxon>Bacillati</taxon>
        <taxon>Actinomycetota</taxon>
        <taxon>Actinomycetes</taxon>
        <taxon>Streptosporangiales</taxon>
        <taxon>Thermomonosporaceae</taxon>
        <taxon>Thermomonospora</taxon>
    </lineage>
</organism>
<dbReference type="RefSeq" id="WP_012853742.1">
    <property type="nucleotide sequence ID" value="NC_013510.1"/>
</dbReference>
<dbReference type="PANTHER" id="PTHR46417">
    <property type="entry name" value="TRNA (GUANINE-N(1)-)-METHYLTRANSFERASE"/>
    <property type="match status" value="1"/>
</dbReference>
<dbReference type="GO" id="GO:0052906">
    <property type="term" value="F:tRNA (guanine(37)-N1)-methyltransferase activity"/>
    <property type="evidence" value="ECO:0007669"/>
    <property type="project" value="UniProtKB-UniRule"/>
</dbReference>
<evidence type="ECO:0000256" key="17">
    <source>
        <dbReference type="RuleBase" id="RU003464"/>
    </source>
</evidence>
<keyword evidence="7 15" id="KW-0963">Cytoplasm</keyword>
<evidence type="ECO:0000256" key="4">
    <source>
        <dbReference type="ARBA" id="ARBA00011738"/>
    </source>
</evidence>
<dbReference type="AlphaFoldDB" id="D1AB15"/>
<comment type="subcellular location">
    <subcellularLocation>
        <location evidence="2 15 17">Cytoplasm</location>
    </subcellularLocation>
</comment>
<feature type="domain" description="tRNA methyltransferase TRMD/TRM10-type" evidence="18">
    <location>
        <begin position="1"/>
        <end position="235"/>
    </location>
</feature>
<name>D1AB15_THECD</name>
<dbReference type="InterPro" id="IPR029028">
    <property type="entry name" value="Alpha/beta_knot_MTases"/>
</dbReference>
<accession>D1AB15</accession>
<evidence type="ECO:0000256" key="15">
    <source>
        <dbReference type="HAMAP-Rule" id="MF_00605"/>
    </source>
</evidence>
<dbReference type="PANTHER" id="PTHR46417:SF1">
    <property type="entry name" value="TRNA (GUANINE-N(1)-)-METHYLTRANSFERASE"/>
    <property type="match status" value="1"/>
</dbReference>
<dbReference type="NCBIfam" id="TIGR00088">
    <property type="entry name" value="trmD"/>
    <property type="match status" value="1"/>
</dbReference>
<keyword evidence="10 15" id="KW-0949">S-adenosyl-L-methionine</keyword>
<dbReference type="EMBL" id="CP001738">
    <property type="protein sequence ID" value="ACY98958.1"/>
    <property type="molecule type" value="Genomic_DNA"/>
</dbReference>
<dbReference type="PIRSF" id="PIRSF000386">
    <property type="entry name" value="tRNA_mtase"/>
    <property type="match status" value="1"/>
</dbReference>
<evidence type="ECO:0000256" key="13">
    <source>
        <dbReference type="ARBA" id="ARBA00033392"/>
    </source>
</evidence>
<comment type="similarity">
    <text evidence="3 15 17">Belongs to the RNA methyltransferase TrmD family.</text>
</comment>
<evidence type="ECO:0000256" key="16">
    <source>
        <dbReference type="PIRSR" id="PIRSR000386-1"/>
    </source>
</evidence>
<dbReference type="Pfam" id="PF01746">
    <property type="entry name" value="tRNA_m1G_MT"/>
    <property type="match status" value="1"/>
</dbReference>
<dbReference type="GO" id="GO:0005829">
    <property type="term" value="C:cytosol"/>
    <property type="evidence" value="ECO:0007669"/>
    <property type="project" value="TreeGrafter"/>
</dbReference>
<dbReference type="SUPFAM" id="SSF75217">
    <property type="entry name" value="alpha/beta knot"/>
    <property type="match status" value="1"/>
</dbReference>
<sequence>MRIDIVSIFPDYFAPLDISLLGKARRRGLIEVHVHDLRQWTHDRHRTVDDTPYGGGPGMVMKPDPWGEALDAIAPGGQSADAAPRLIVPTPSGRPFTQAMAVELAAEPWLIFACGRYEGIDSRVVEEARTRMRVDEVSIGDYVLAGGEVAVLVIVEAVGRLVPGVLGNADSVADDSFAPGSMENLLEGPVYTKPPVWRGRAVPEVLLSGHHAAIARWRRDQALRRTAANRPDLIAALDPARLDERDRQVLAEAGLPPGGEPVAD</sequence>
<dbReference type="FunFam" id="3.40.1280.10:FF:000001">
    <property type="entry name" value="tRNA (guanine-N(1)-)-methyltransferase"/>
    <property type="match status" value="1"/>
</dbReference>
<dbReference type="OrthoDB" id="9807416at2"/>
<dbReference type="CDD" id="cd18080">
    <property type="entry name" value="TrmD-like"/>
    <property type="match status" value="1"/>
</dbReference>
<dbReference type="HOGENOM" id="CLU_047363_0_0_11"/>
<evidence type="ECO:0000259" key="18">
    <source>
        <dbReference type="Pfam" id="PF01746"/>
    </source>
</evidence>
<dbReference type="FunFam" id="1.10.1270.20:FF:000002">
    <property type="entry name" value="tRNA (guanine-N(1)-)-methyltransferase"/>
    <property type="match status" value="1"/>
</dbReference>
<evidence type="ECO:0000256" key="5">
    <source>
        <dbReference type="ARBA" id="ARBA00012807"/>
    </source>
</evidence>
<gene>
    <name evidence="15" type="primary">trmD</name>
    <name evidence="19" type="ordered locus">Tcur_3420</name>
</gene>
<feature type="binding site" evidence="15 16">
    <location>
        <begin position="139"/>
        <end position="144"/>
    </location>
    <ligand>
        <name>S-adenosyl-L-methionine</name>
        <dbReference type="ChEBI" id="CHEBI:59789"/>
    </ligand>
</feature>
<dbReference type="Gene3D" id="1.10.1270.20">
    <property type="entry name" value="tRNA(m1g37)methyltransferase, domain 2"/>
    <property type="match status" value="1"/>
</dbReference>
<evidence type="ECO:0000256" key="10">
    <source>
        <dbReference type="ARBA" id="ARBA00022691"/>
    </source>
</evidence>
<dbReference type="NCBIfam" id="NF000648">
    <property type="entry name" value="PRK00026.1"/>
    <property type="match status" value="1"/>
</dbReference>
<protein>
    <recommendedName>
        <fullName evidence="6 15">tRNA (guanine-N(1)-)-methyltransferase</fullName>
        <ecNumber evidence="5 15">2.1.1.228</ecNumber>
    </recommendedName>
    <alternativeName>
        <fullName evidence="12 15">M1G-methyltransferase</fullName>
    </alternativeName>
    <alternativeName>
        <fullName evidence="13 15">tRNA [GM37] methyltransferase</fullName>
    </alternativeName>
</protein>
<keyword evidence="9 15" id="KW-0808">Transferase</keyword>
<evidence type="ECO:0000256" key="12">
    <source>
        <dbReference type="ARBA" id="ARBA00029736"/>
    </source>
</evidence>
<evidence type="ECO:0000256" key="11">
    <source>
        <dbReference type="ARBA" id="ARBA00022694"/>
    </source>
</evidence>
<evidence type="ECO:0000256" key="14">
    <source>
        <dbReference type="ARBA" id="ARBA00047783"/>
    </source>
</evidence>
<proteinExistence type="inferred from homology"/>
<evidence type="ECO:0000256" key="6">
    <source>
        <dbReference type="ARBA" id="ARBA00014679"/>
    </source>
</evidence>
<comment type="subunit">
    <text evidence="4 15 17">Homodimer.</text>
</comment>
<reference evidence="19 20" key="1">
    <citation type="journal article" date="2011" name="Stand. Genomic Sci.">
        <title>Complete genome sequence of Thermomonospora curvata type strain (B9).</title>
        <authorList>
            <person name="Chertkov O."/>
            <person name="Sikorski J."/>
            <person name="Nolan M."/>
            <person name="Lapidus A."/>
            <person name="Lucas S."/>
            <person name="Del Rio T.G."/>
            <person name="Tice H."/>
            <person name="Cheng J.F."/>
            <person name="Goodwin L."/>
            <person name="Pitluck S."/>
            <person name="Liolios K."/>
            <person name="Ivanova N."/>
            <person name="Mavromatis K."/>
            <person name="Mikhailova N."/>
            <person name="Ovchinnikova G."/>
            <person name="Pati A."/>
            <person name="Chen A."/>
            <person name="Palaniappan K."/>
            <person name="Djao O.D."/>
            <person name="Land M."/>
            <person name="Hauser L."/>
            <person name="Chang Y.J."/>
            <person name="Jeffries C.D."/>
            <person name="Brettin T."/>
            <person name="Han C."/>
            <person name="Detter J.C."/>
            <person name="Rohde M."/>
            <person name="Goker M."/>
            <person name="Woyke T."/>
            <person name="Bristow J."/>
            <person name="Eisen J.A."/>
            <person name="Markowitz V."/>
            <person name="Hugenholtz P."/>
            <person name="Klenk H.P."/>
            <person name="Kyrpides N.C."/>
        </authorList>
    </citation>
    <scope>NUCLEOTIDE SEQUENCE [LARGE SCALE GENOMIC DNA]</scope>
    <source>
        <strain evidence="20">ATCC 19995 / DSM 43183 / JCM 3096 / KCTC 9072 / NBRC 15933 / NCIMB 10081 / Henssen B9</strain>
    </source>
</reference>
<evidence type="ECO:0000256" key="7">
    <source>
        <dbReference type="ARBA" id="ARBA00022490"/>
    </source>
</evidence>
<feature type="binding site" evidence="15 16">
    <location>
        <position position="115"/>
    </location>
    <ligand>
        <name>S-adenosyl-L-methionine</name>
        <dbReference type="ChEBI" id="CHEBI:59789"/>
    </ligand>
</feature>
<dbReference type="STRING" id="471852.Tcur_3420"/>
<dbReference type="InterPro" id="IPR029026">
    <property type="entry name" value="tRNA_m1G_MTases_N"/>
</dbReference>
<comment type="catalytic activity">
    <reaction evidence="14 15 17">
        <text>guanosine(37) in tRNA + S-adenosyl-L-methionine = N(1)-methylguanosine(37) in tRNA + S-adenosyl-L-homocysteine + H(+)</text>
        <dbReference type="Rhea" id="RHEA:36899"/>
        <dbReference type="Rhea" id="RHEA-COMP:10145"/>
        <dbReference type="Rhea" id="RHEA-COMP:10147"/>
        <dbReference type="ChEBI" id="CHEBI:15378"/>
        <dbReference type="ChEBI" id="CHEBI:57856"/>
        <dbReference type="ChEBI" id="CHEBI:59789"/>
        <dbReference type="ChEBI" id="CHEBI:73542"/>
        <dbReference type="ChEBI" id="CHEBI:74269"/>
        <dbReference type="EC" id="2.1.1.228"/>
    </reaction>
</comment>
<dbReference type="GO" id="GO:0002939">
    <property type="term" value="P:tRNA N1-guanine methylation"/>
    <property type="evidence" value="ECO:0007669"/>
    <property type="project" value="TreeGrafter"/>
</dbReference>
<keyword evidence="8 15" id="KW-0489">Methyltransferase</keyword>
<dbReference type="Proteomes" id="UP000001918">
    <property type="component" value="Chromosome"/>
</dbReference>